<keyword evidence="13" id="KW-0282">Flagellum</keyword>
<evidence type="ECO:0000256" key="11">
    <source>
        <dbReference type="NCBIfam" id="TIGR01397"/>
    </source>
</evidence>
<dbReference type="Pfam" id="PF01052">
    <property type="entry name" value="FliMN_C"/>
    <property type="match status" value="1"/>
</dbReference>
<dbReference type="NCBIfam" id="TIGR01397">
    <property type="entry name" value="fliM_switch"/>
    <property type="match status" value="1"/>
</dbReference>
<evidence type="ECO:0000256" key="6">
    <source>
        <dbReference type="ARBA" id="ARBA00022500"/>
    </source>
</evidence>
<sequence>MSDVLDQSEVDALLASVESVEDENAGWEGGTTLLHSRRLGGVVEADLEVRGYDFKRPERVSKEQMRSLEHLHEVFARAFGAQLSGFLRSIVECRVARTEQMTFAEFTHALPNPTCFNLLEAEALSGSFCLEVSPLVVYPVIDRLLGGGGGSDLFIPQRPLTAIEQRLVGKLLDRAVPCLREAWSGVVDADFRISEADSNPALVQIVPPNEVVVVISFELRLGERTGTMAMCIPYAAIEPVIGNLSQSTYGAYQRQDDTGEPRRRLSQHLDNARLPLSAVLARTTITLGELSNLEVGDVILTDQPAAGLLRLHVGGRKKLAGRLAQHEGKRAFVIADAPAGR</sequence>
<dbReference type="GO" id="GO:0050918">
    <property type="term" value="P:positive chemotaxis"/>
    <property type="evidence" value="ECO:0007669"/>
    <property type="project" value="TreeGrafter"/>
</dbReference>
<evidence type="ECO:0000259" key="12">
    <source>
        <dbReference type="Pfam" id="PF01052"/>
    </source>
</evidence>
<keyword evidence="13" id="KW-0966">Cell projection</keyword>
<evidence type="ECO:0000313" key="13">
    <source>
        <dbReference type="EMBL" id="BAM04140.1"/>
    </source>
</evidence>
<dbReference type="PIRSF" id="PIRSF002888">
    <property type="entry name" value="FliM"/>
    <property type="match status" value="1"/>
</dbReference>
<evidence type="ECO:0000256" key="9">
    <source>
        <dbReference type="ARBA" id="ARBA00023143"/>
    </source>
</evidence>
<evidence type="ECO:0000256" key="10">
    <source>
        <dbReference type="ARBA" id="ARBA00025044"/>
    </source>
</evidence>
<evidence type="ECO:0000313" key="14">
    <source>
        <dbReference type="Proteomes" id="UP000007881"/>
    </source>
</evidence>
<evidence type="ECO:0000256" key="4">
    <source>
        <dbReference type="ARBA" id="ARBA00021898"/>
    </source>
</evidence>
<keyword evidence="7" id="KW-0283">Flagellar rotation</keyword>
<keyword evidence="9" id="KW-0975">Bacterial flagellum</keyword>
<dbReference type="CDD" id="cd17908">
    <property type="entry name" value="FliM"/>
    <property type="match status" value="1"/>
</dbReference>
<dbReference type="SUPFAM" id="SSF103039">
    <property type="entry name" value="CheC-like"/>
    <property type="match status" value="1"/>
</dbReference>
<keyword evidence="14" id="KW-1185">Reference proteome</keyword>
<keyword evidence="5" id="KW-1003">Cell membrane</keyword>
<comment type="function">
    <text evidence="10">FliM is one of three proteins (FliG, FliN, FliM) that forms the rotor-mounted switch complex (C ring), located at the base of the basal body. This complex interacts with the CheY and CheZ chemotaxis proteins, in addition to contacting components of the motor that determine the direction of flagellar rotation.</text>
</comment>
<gene>
    <name evidence="13" type="primary">fliM</name>
    <name evidence="13" type="ordered locus">PSMK_19810</name>
</gene>
<dbReference type="Proteomes" id="UP000007881">
    <property type="component" value="Chromosome"/>
</dbReference>
<dbReference type="Pfam" id="PF02154">
    <property type="entry name" value="FliM"/>
    <property type="match status" value="1"/>
</dbReference>
<evidence type="ECO:0000256" key="8">
    <source>
        <dbReference type="ARBA" id="ARBA00023136"/>
    </source>
</evidence>
<dbReference type="HOGENOM" id="CLU_052646_0_0_0"/>
<dbReference type="InterPro" id="IPR001689">
    <property type="entry name" value="Flag_FliM"/>
</dbReference>
<keyword evidence="6" id="KW-0145">Chemotaxis</keyword>
<evidence type="ECO:0000256" key="1">
    <source>
        <dbReference type="ARBA" id="ARBA00004117"/>
    </source>
</evidence>
<keyword evidence="8" id="KW-0472">Membrane</keyword>
<evidence type="ECO:0000256" key="5">
    <source>
        <dbReference type="ARBA" id="ARBA00022475"/>
    </source>
</evidence>
<dbReference type="GO" id="GO:0005886">
    <property type="term" value="C:plasma membrane"/>
    <property type="evidence" value="ECO:0007669"/>
    <property type="project" value="UniProtKB-SubCell"/>
</dbReference>
<evidence type="ECO:0000256" key="3">
    <source>
        <dbReference type="ARBA" id="ARBA00011049"/>
    </source>
</evidence>
<dbReference type="EMBL" id="AP012338">
    <property type="protein sequence ID" value="BAM04140.1"/>
    <property type="molecule type" value="Genomic_DNA"/>
</dbReference>
<dbReference type="GO" id="GO:0003774">
    <property type="term" value="F:cytoskeletal motor activity"/>
    <property type="evidence" value="ECO:0007669"/>
    <property type="project" value="InterPro"/>
</dbReference>
<dbReference type="PRINTS" id="PR00955">
    <property type="entry name" value="FLGMOTORFLIM"/>
</dbReference>
<dbReference type="SUPFAM" id="SSF101801">
    <property type="entry name" value="Surface presentation of antigens (SPOA)"/>
    <property type="match status" value="1"/>
</dbReference>
<dbReference type="Gene3D" id="2.30.330.10">
    <property type="entry name" value="SpoA-like"/>
    <property type="match status" value="1"/>
</dbReference>
<accession>I0IFV2</accession>
<evidence type="ECO:0000256" key="7">
    <source>
        <dbReference type="ARBA" id="ARBA00022779"/>
    </source>
</evidence>
<dbReference type="GO" id="GO:0071978">
    <property type="term" value="P:bacterial-type flagellum-dependent swarming motility"/>
    <property type="evidence" value="ECO:0007669"/>
    <property type="project" value="TreeGrafter"/>
</dbReference>
<dbReference type="Gene3D" id="3.40.1550.10">
    <property type="entry name" value="CheC-like"/>
    <property type="match status" value="1"/>
</dbReference>
<dbReference type="KEGG" id="phm:PSMK_19810"/>
<dbReference type="InterPro" id="IPR036429">
    <property type="entry name" value="SpoA-like_sf"/>
</dbReference>
<dbReference type="PANTHER" id="PTHR30034">
    <property type="entry name" value="FLAGELLAR MOTOR SWITCH PROTEIN FLIM"/>
    <property type="match status" value="1"/>
</dbReference>
<proteinExistence type="inferred from homology"/>
<dbReference type="GO" id="GO:0009425">
    <property type="term" value="C:bacterial-type flagellum basal body"/>
    <property type="evidence" value="ECO:0007669"/>
    <property type="project" value="UniProtKB-SubCell"/>
</dbReference>
<organism evidence="13 14">
    <name type="scientific">Phycisphaera mikurensis (strain NBRC 102666 / KCTC 22515 / FYK2301M01)</name>
    <dbReference type="NCBI Taxonomy" id="1142394"/>
    <lineage>
        <taxon>Bacteria</taxon>
        <taxon>Pseudomonadati</taxon>
        <taxon>Planctomycetota</taxon>
        <taxon>Phycisphaerae</taxon>
        <taxon>Phycisphaerales</taxon>
        <taxon>Phycisphaeraceae</taxon>
        <taxon>Phycisphaera</taxon>
    </lineage>
</organism>
<evidence type="ECO:0000256" key="2">
    <source>
        <dbReference type="ARBA" id="ARBA00004202"/>
    </source>
</evidence>
<comment type="subcellular location">
    <subcellularLocation>
        <location evidence="1">Bacterial flagellum basal body</location>
    </subcellularLocation>
    <subcellularLocation>
        <location evidence="2">Cell membrane</location>
        <topology evidence="2">Peripheral membrane protein</topology>
    </subcellularLocation>
</comment>
<protein>
    <recommendedName>
        <fullName evidence="4 11">Flagellar motor switch protein FliM</fullName>
    </recommendedName>
</protein>
<dbReference type="PANTHER" id="PTHR30034:SF6">
    <property type="entry name" value="YOP PROTEINS TRANSLOCATION PROTEIN Q"/>
    <property type="match status" value="1"/>
</dbReference>
<reference evidence="13 14" key="1">
    <citation type="submission" date="2012-02" db="EMBL/GenBank/DDBJ databases">
        <title>Complete genome sequence of Phycisphaera mikurensis NBRC 102666.</title>
        <authorList>
            <person name="Ankai A."/>
            <person name="Hosoyama A."/>
            <person name="Terui Y."/>
            <person name="Sekine M."/>
            <person name="Fukai R."/>
            <person name="Kato Y."/>
            <person name="Nakamura S."/>
            <person name="Yamada-Narita S."/>
            <person name="Kawakoshi A."/>
            <person name="Fukunaga Y."/>
            <person name="Yamazaki S."/>
            <person name="Fujita N."/>
        </authorList>
    </citation>
    <scope>NUCLEOTIDE SEQUENCE [LARGE SCALE GENOMIC DNA]</scope>
    <source>
        <strain evidence="14">NBRC 102666 / KCTC 22515 / FYK2301M01</strain>
    </source>
</reference>
<dbReference type="AlphaFoldDB" id="I0IFV2"/>
<dbReference type="eggNOG" id="COG1868">
    <property type="taxonomic scope" value="Bacteria"/>
</dbReference>
<keyword evidence="13" id="KW-0969">Cilium</keyword>
<dbReference type="RefSeq" id="WP_014437358.1">
    <property type="nucleotide sequence ID" value="NC_017080.1"/>
</dbReference>
<comment type="similarity">
    <text evidence="3">Belongs to the FliM family.</text>
</comment>
<dbReference type="InterPro" id="IPR001543">
    <property type="entry name" value="FliN-like_C"/>
</dbReference>
<dbReference type="STRING" id="1142394.PSMK_19810"/>
<dbReference type="InterPro" id="IPR028976">
    <property type="entry name" value="CheC-like_sf"/>
</dbReference>
<feature type="domain" description="Flagellar motor switch protein FliN-like C-terminal" evidence="12">
    <location>
        <begin position="267"/>
        <end position="335"/>
    </location>
</feature>
<name>I0IFV2_PHYMF</name>
<dbReference type="PATRIC" id="fig|1142394.8.peg.2041"/>